<name>A0ABP0V3B1_9BRYO</name>
<reference evidence="1" key="1">
    <citation type="submission" date="2024-02" db="EMBL/GenBank/DDBJ databases">
        <authorList>
            <consortium name="ELIXIR-Norway"/>
            <consortium name="Elixir Norway"/>
        </authorList>
    </citation>
    <scope>NUCLEOTIDE SEQUENCE</scope>
</reference>
<dbReference type="EMBL" id="OZ019900">
    <property type="protein sequence ID" value="CAK9235665.1"/>
    <property type="molecule type" value="Genomic_DNA"/>
</dbReference>
<dbReference type="Proteomes" id="UP001497512">
    <property type="component" value="Chromosome 8"/>
</dbReference>
<protein>
    <recommendedName>
        <fullName evidence="3">Transposase</fullName>
    </recommendedName>
</protein>
<keyword evidence="2" id="KW-1185">Reference proteome</keyword>
<evidence type="ECO:0000313" key="1">
    <source>
        <dbReference type="EMBL" id="CAK9235665.1"/>
    </source>
</evidence>
<accession>A0ABP0V3B1</accession>
<proteinExistence type="predicted"/>
<organism evidence="1 2">
    <name type="scientific">Sphagnum troendelagicum</name>
    <dbReference type="NCBI Taxonomy" id="128251"/>
    <lineage>
        <taxon>Eukaryota</taxon>
        <taxon>Viridiplantae</taxon>
        <taxon>Streptophyta</taxon>
        <taxon>Embryophyta</taxon>
        <taxon>Bryophyta</taxon>
        <taxon>Sphagnophytina</taxon>
        <taxon>Sphagnopsida</taxon>
        <taxon>Sphagnales</taxon>
        <taxon>Sphagnaceae</taxon>
        <taxon>Sphagnum</taxon>
    </lineage>
</organism>
<sequence>MGVKCPKKTNYWVHLGRVLNFYKQYWRLIIAHTLEKHSEKLPSDMWWVITFAKLQSRSLLVGQQAEFVNALIGTLTAMFCIEVIDSDQSDDDNDEIEYMSIESMWINVVGIENHIRDQGSAAGKFFDALNVADQNVVIKEIVSYAIMLITGLTGVKAERDKNNQPLDHDTPPVMPQQLVTLRPTKLIQEVLDKYRNRLQKFWTSNEFEEIEVDHRDLVKMYRDDENMRNVIDKHDINTLFNDAWDYVPRFKCFRTFYGGLATIFPNTTSVESDFSIVKWELDAFRTALMHLSLEGIMQAKQRAILKQLWA</sequence>
<dbReference type="PANTHER" id="PTHR37067:SF3">
    <property type="entry name" value="PX DOMAIN-CONTAINING PROTEIN"/>
    <property type="match status" value="1"/>
</dbReference>
<evidence type="ECO:0008006" key="3">
    <source>
        <dbReference type="Google" id="ProtNLM"/>
    </source>
</evidence>
<gene>
    <name evidence="1" type="ORF">CSSPTR1EN2_LOCUS22830</name>
</gene>
<dbReference type="PANTHER" id="PTHR37067">
    <property type="entry name" value="PX DOMAIN-CONTAINING PROTEIN"/>
    <property type="match status" value="1"/>
</dbReference>
<evidence type="ECO:0000313" key="2">
    <source>
        <dbReference type="Proteomes" id="UP001497512"/>
    </source>
</evidence>